<sequence length="80" mass="9738">MSEFFKKDRRKTMFLKNGPLFFVDRFFPRNQTGTPMKQSGFYLFPEVELYDVALRTFEFTKKIVSSKFGDFFETVREQRR</sequence>
<accession>A0A2P1QYJ1</accession>
<evidence type="ECO:0000313" key="1">
    <source>
        <dbReference type="EMBL" id="AVQ13817.1"/>
    </source>
</evidence>
<organism evidence="1 2">
    <name type="scientific">Leptospira santarosai</name>
    <dbReference type="NCBI Taxonomy" id="28183"/>
    <lineage>
        <taxon>Bacteria</taxon>
        <taxon>Pseudomonadati</taxon>
        <taxon>Spirochaetota</taxon>
        <taxon>Spirochaetia</taxon>
        <taxon>Leptospirales</taxon>
        <taxon>Leptospiraceae</taxon>
        <taxon>Leptospira</taxon>
    </lineage>
</organism>
<protein>
    <submittedName>
        <fullName evidence="1">Uncharacterized protein</fullName>
    </submittedName>
</protein>
<dbReference type="AlphaFoldDB" id="A0A2P1QYJ1"/>
<proteinExistence type="predicted"/>
<dbReference type="EMBL" id="CP027844">
    <property type="protein sequence ID" value="AVQ13817.1"/>
    <property type="molecule type" value="Genomic_DNA"/>
</dbReference>
<evidence type="ECO:0000313" key="2">
    <source>
        <dbReference type="Proteomes" id="UP000033961"/>
    </source>
</evidence>
<dbReference type="Proteomes" id="UP000033961">
    <property type="component" value="Chromosome II"/>
</dbReference>
<reference evidence="1 2" key="1">
    <citation type="journal article" date="2015" name="Genome Announc.">
        <title>Draft Genome Sequences of Leptospira santarosai Strains U160, U164, and U233, Isolated from Asymptomatic Cattle.</title>
        <authorList>
            <person name="Kremer F.S."/>
            <person name="Eslabao M.R."/>
            <person name="Provisor M."/>
            <person name="Woloski R.D."/>
            <person name="Ramires O.V."/>
            <person name="Moreno L.Z."/>
            <person name="Moreno A.M."/>
            <person name="Hamond C."/>
            <person name="Lilenbaum W."/>
            <person name="Dellagostin O.A."/>
        </authorList>
    </citation>
    <scope>NUCLEOTIDE SEQUENCE [LARGE SCALE GENOMIC DNA]</scope>
    <source>
        <strain evidence="1 2">U160</strain>
    </source>
</reference>
<gene>
    <name evidence="1" type="ORF">XB16_3536</name>
</gene>
<name>A0A2P1QYJ1_9LEPT</name>